<dbReference type="GO" id="GO:0017004">
    <property type="term" value="P:cytochrome complex assembly"/>
    <property type="evidence" value="ECO:0007669"/>
    <property type="project" value="UniProtKB-KW"/>
</dbReference>
<dbReference type="InterPro" id="IPR003593">
    <property type="entry name" value="AAA+_ATPase"/>
</dbReference>
<evidence type="ECO:0000256" key="2">
    <source>
        <dbReference type="ARBA" id="ARBA00022741"/>
    </source>
</evidence>
<dbReference type="SMART" id="SM00382">
    <property type="entry name" value="AAA"/>
    <property type="match status" value="1"/>
</dbReference>
<dbReference type="RefSeq" id="WP_045099583.1">
    <property type="nucleotide sequence ID" value="NZ_CP020614.1"/>
</dbReference>
<reference evidence="10" key="2">
    <citation type="submission" date="2014-09" db="EMBL/GenBank/DDBJ databases">
        <authorList>
            <person name="Gomez-Valero L."/>
        </authorList>
    </citation>
    <scope>NUCLEOTIDE SEQUENCE [LARGE SCALE GENOMIC DNA]</scope>
    <source>
        <strain evidence="10">ATCC33218</strain>
    </source>
</reference>
<dbReference type="EMBL" id="FMVN01000007">
    <property type="protein sequence ID" value="SCY37551.1"/>
    <property type="molecule type" value="Genomic_DNA"/>
</dbReference>
<evidence type="ECO:0000256" key="1">
    <source>
        <dbReference type="ARBA" id="ARBA00022448"/>
    </source>
</evidence>
<reference evidence="8" key="1">
    <citation type="submission" date="2014-09" db="EMBL/GenBank/DDBJ databases">
        <authorList>
            <person name="GOMEZ-VALERO Laura"/>
        </authorList>
    </citation>
    <scope>NUCLEOTIDE SEQUENCE</scope>
    <source>
        <strain evidence="8">ATCC33218</strain>
    </source>
</reference>
<dbReference type="InterPro" id="IPR017871">
    <property type="entry name" value="ABC_transporter-like_CS"/>
</dbReference>
<reference evidence="9 11" key="3">
    <citation type="submission" date="2016-10" db="EMBL/GenBank/DDBJ databases">
        <authorList>
            <person name="Varghese N."/>
            <person name="Submissions S."/>
        </authorList>
    </citation>
    <scope>NUCLEOTIDE SEQUENCE [LARGE SCALE GENOMIC DNA]</scope>
    <source>
        <strain evidence="9 11">ATCC 33218</strain>
    </source>
</reference>
<dbReference type="EC" id="3.6.3.41" evidence="8"/>
<evidence type="ECO:0000256" key="3">
    <source>
        <dbReference type="ARBA" id="ARBA00022748"/>
    </source>
</evidence>
<dbReference type="PANTHER" id="PTHR43499">
    <property type="entry name" value="ABC TRANSPORTER I FAMILY MEMBER 1"/>
    <property type="match status" value="1"/>
</dbReference>
<dbReference type="PANTHER" id="PTHR43499:SF1">
    <property type="entry name" value="ABC TRANSPORTER I FAMILY MEMBER 1"/>
    <property type="match status" value="1"/>
</dbReference>
<dbReference type="GO" id="GO:0016887">
    <property type="term" value="F:ATP hydrolysis activity"/>
    <property type="evidence" value="ECO:0007669"/>
    <property type="project" value="InterPro"/>
</dbReference>
<dbReference type="SUPFAM" id="SSF52540">
    <property type="entry name" value="P-loop containing nucleoside triphosphate hydrolases"/>
    <property type="match status" value="1"/>
</dbReference>
<proteinExistence type="predicted"/>
<dbReference type="GO" id="GO:0005524">
    <property type="term" value="F:ATP binding"/>
    <property type="evidence" value="ECO:0007669"/>
    <property type="project" value="UniProtKB-KW"/>
</dbReference>
<dbReference type="STRING" id="451.B6N58_05885"/>
<keyword evidence="1" id="KW-0813">Transport</keyword>
<organism evidence="8 10">
    <name type="scientific">Legionella micdadei</name>
    <name type="common">Tatlockia micdadei</name>
    <dbReference type="NCBI Taxonomy" id="451"/>
    <lineage>
        <taxon>Bacteria</taxon>
        <taxon>Pseudomonadati</taxon>
        <taxon>Pseudomonadota</taxon>
        <taxon>Gammaproteobacteria</taxon>
        <taxon>Legionellales</taxon>
        <taxon>Legionellaceae</taxon>
        <taxon>Legionella</taxon>
    </lineage>
</organism>
<dbReference type="EMBL" id="LN614830">
    <property type="protein sequence ID" value="CEG61319.1"/>
    <property type="molecule type" value="Genomic_DNA"/>
</dbReference>
<evidence type="ECO:0000259" key="7">
    <source>
        <dbReference type="PROSITE" id="PS50893"/>
    </source>
</evidence>
<evidence type="ECO:0000313" key="9">
    <source>
        <dbReference type="EMBL" id="SCY37551.1"/>
    </source>
</evidence>
<evidence type="ECO:0000256" key="6">
    <source>
        <dbReference type="ARBA" id="ARBA00023136"/>
    </source>
</evidence>
<dbReference type="AlphaFoldDB" id="A0A098GFR3"/>
<dbReference type="InterPro" id="IPR027417">
    <property type="entry name" value="P-loop_NTPase"/>
</dbReference>
<dbReference type="Proteomes" id="UP000182998">
    <property type="component" value="Unassembled WGS sequence"/>
</dbReference>
<dbReference type="PROSITE" id="PS00211">
    <property type="entry name" value="ABC_TRANSPORTER_1"/>
    <property type="match status" value="1"/>
</dbReference>
<dbReference type="HOGENOM" id="CLU_000604_1_2_6"/>
<evidence type="ECO:0000313" key="10">
    <source>
        <dbReference type="Proteomes" id="UP000032414"/>
    </source>
</evidence>
<evidence type="ECO:0000313" key="8">
    <source>
        <dbReference type="EMBL" id="CEG61319.1"/>
    </source>
</evidence>
<dbReference type="NCBIfam" id="NF010061">
    <property type="entry name" value="PRK13538.1"/>
    <property type="match status" value="1"/>
</dbReference>
<dbReference type="InterPro" id="IPR005895">
    <property type="entry name" value="ABC_transptr_haem_export_CcmA"/>
</dbReference>
<dbReference type="OrthoDB" id="9800654at2"/>
<accession>A0A098GFR3</accession>
<keyword evidence="2" id="KW-0547">Nucleotide-binding</keyword>
<dbReference type="GO" id="GO:0022857">
    <property type="term" value="F:transmembrane transporter activity"/>
    <property type="evidence" value="ECO:0007669"/>
    <property type="project" value="InterPro"/>
</dbReference>
<evidence type="ECO:0000313" key="11">
    <source>
        <dbReference type="Proteomes" id="UP000182998"/>
    </source>
</evidence>
<evidence type="ECO:0000256" key="4">
    <source>
        <dbReference type="ARBA" id="ARBA00022840"/>
    </source>
</evidence>
<dbReference type="NCBIfam" id="TIGR01189">
    <property type="entry name" value="ccmA"/>
    <property type="match status" value="1"/>
</dbReference>
<dbReference type="InterPro" id="IPR003439">
    <property type="entry name" value="ABC_transporter-like_ATP-bd"/>
</dbReference>
<dbReference type="Pfam" id="PF00005">
    <property type="entry name" value="ABC_tran"/>
    <property type="match status" value="1"/>
</dbReference>
<name>A0A098GFR3_LEGMI</name>
<sequence length="199" mass="22531">MLDVQVLSFDYQDKPVLDKVQFSLAPGQLLHLKGANGAGKTTLFKLLAGLFKPNEGEIFYEGQSIYRDLVSYQRKLCFVGHRTGLNPLLTVKENCYFDMHWGRRNVHLEDLLVHFGLQGLDEEPCYLLSAGQRRRVGLLRLMMTDAKLWLLDEPLIALDTTAIQTLITCLGNHLGKGGQVILTSHQTLPFPQPYQEYSL</sequence>
<keyword evidence="11" id="KW-1185">Reference proteome</keyword>
<evidence type="ECO:0000256" key="5">
    <source>
        <dbReference type="ARBA" id="ARBA00022967"/>
    </source>
</evidence>
<dbReference type="PROSITE" id="PS50893">
    <property type="entry name" value="ABC_TRANSPORTER_2"/>
    <property type="match status" value="1"/>
</dbReference>
<dbReference type="Proteomes" id="UP000032414">
    <property type="component" value="Chromosome I"/>
</dbReference>
<dbReference type="Gene3D" id="3.40.50.300">
    <property type="entry name" value="P-loop containing nucleotide triphosphate hydrolases"/>
    <property type="match status" value="1"/>
</dbReference>
<protein>
    <submittedName>
        <fullName evidence="8">Cytochrome c biogenesis ATP-binding export protein CcmA</fullName>
        <ecNumber evidence="8">3.6.3.41</ecNumber>
    </submittedName>
    <submittedName>
        <fullName evidence="9">Heme exporter protein A</fullName>
    </submittedName>
</protein>
<keyword evidence="3" id="KW-0201">Cytochrome c-type biogenesis</keyword>
<feature type="domain" description="ABC transporter" evidence="7">
    <location>
        <begin position="2"/>
        <end position="198"/>
    </location>
</feature>
<keyword evidence="6" id="KW-0472">Membrane</keyword>
<dbReference type="PATRIC" id="fig|451.8.peg.1138"/>
<gene>
    <name evidence="8" type="primary">ccmA</name>
    <name evidence="8" type="ORF">LMI_2034</name>
    <name evidence="9" type="ORF">SAMN02982997_01528</name>
</gene>
<keyword evidence="4 8" id="KW-0067">ATP-binding</keyword>
<keyword evidence="5" id="KW-1278">Translocase</keyword>
<dbReference type="KEGG" id="tmc:LMI_2034"/>
<keyword evidence="8" id="KW-0378">Hydrolase</keyword>